<organism evidence="2 3">
    <name type="scientific">Pichia kudriavzevii</name>
    <name type="common">Yeast</name>
    <name type="synonym">Issatchenkia orientalis</name>
    <dbReference type="NCBI Taxonomy" id="4909"/>
    <lineage>
        <taxon>Eukaryota</taxon>
        <taxon>Fungi</taxon>
        <taxon>Dikarya</taxon>
        <taxon>Ascomycota</taxon>
        <taxon>Saccharomycotina</taxon>
        <taxon>Pichiomycetes</taxon>
        <taxon>Pichiales</taxon>
        <taxon>Pichiaceae</taxon>
        <taxon>Pichia</taxon>
    </lineage>
</organism>
<dbReference type="Proteomes" id="UP000029867">
    <property type="component" value="Unassembled WGS sequence"/>
</dbReference>
<gene>
    <name evidence="2" type="ORF">JL09_g6838</name>
</gene>
<reference evidence="3" key="1">
    <citation type="journal article" date="2014" name="Microb. Cell Fact.">
        <title>Exploiting Issatchenkia orientalis SD108 for succinic acid production.</title>
        <authorList>
            <person name="Xiao H."/>
            <person name="Shao Z."/>
            <person name="Jiang Y."/>
            <person name="Dole S."/>
            <person name="Zhao H."/>
        </authorList>
    </citation>
    <scope>NUCLEOTIDE SEQUENCE [LARGE SCALE GENOMIC DNA]</scope>
    <source>
        <strain evidence="3">SD108</strain>
    </source>
</reference>
<dbReference type="AlphaFoldDB" id="A0A099NJ03"/>
<sequence length="21" mass="2504">MDRNERHDIQSESVLCERKGT</sequence>
<comment type="caution">
    <text evidence="2">The sequence shown here is derived from an EMBL/GenBank/DDBJ whole genome shotgun (WGS) entry which is preliminary data.</text>
</comment>
<name>A0A099NJ03_PICKU</name>
<proteinExistence type="predicted"/>
<evidence type="ECO:0000256" key="1">
    <source>
        <dbReference type="SAM" id="MobiDB-lite"/>
    </source>
</evidence>
<accession>A0A099NJ03</accession>
<evidence type="ECO:0000313" key="2">
    <source>
        <dbReference type="EMBL" id="KGK32555.1"/>
    </source>
</evidence>
<feature type="region of interest" description="Disordered" evidence="1">
    <location>
        <begin position="1"/>
        <end position="21"/>
    </location>
</feature>
<dbReference type="HOGENOM" id="CLU_3426914_0_0_1"/>
<evidence type="ECO:0000313" key="3">
    <source>
        <dbReference type="Proteomes" id="UP000029867"/>
    </source>
</evidence>
<protein>
    <submittedName>
        <fullName evidence="2">Uncharacterized protein</fullName>
    </submittedName>
</protein>
<dbReference type="EMBL" id="JQFK01002119">
    <property type="protein sequence ID" value="KGK32555.1"/>
    <property type="molecule type" value="Genomic_DNA"/>
</dbReference>